<dbReference type="Proteomes" id="UP001370348">
    <property type="component" value="Chromosome"/>
</dbReference>
<dbReference type="Pfam" id="PF00698">
    <property type="entry name" value="Acyl_transf_1"/>
    <property type="match status" value="1"/>
</dbReference>
<sequence length="368" mass="39577">MTERPIQPVAFLFPGLGDPYLGMGRELYRTLPIFRACIDRCAALLQPELGVDIRDIIYPLGAFASEDAGLSGGGRDLRRMSRDHRASSIPEECRIHEARHAQPALFIVEYALAKQWLAWGLRLETMLGYSLGEYVAACLAGVLSLQDALSLVARRAQWIESLPPGAMLAVMLPEANVVAMLGPHLALSAVNGPEFCVVSGPPEAIARAERELGERRIATRRVHASYAYHSPMMAPIAPKVARLLEGYTLKPARIPYVSNVTGALITAAQATDPAYWSAHLCKPVRFAESLGALPSPVLLEVGPGQTLSRLARSSAPTMGARILLPSMRHDADPDSDMTVLGKAIAGLLTHGALPIGEDLFEAPPAAED</sequence>
<dbReference type="GO" id="GO:0016746">
    <property type="term" value="F:acyltransferase activity"/>
    <property type="evidence" value="ECO:0007669"/>
    <property type="project" value="UniProtKB-KW"/>
</dbReference>
<name>A0ABZ2MA02_9BACT</name>
<feature type="domain" description="Malonyl-CoA:ACP transacylase (MAT)" evidence="2">
    <location>
        <begin position="12"/>
        <end position="331"/>
    </location>
</feature>
<dbReference type="Gene3D" id="3.30.70.250">
    <property type="entry name" value="Malonyl-CoA ACP transacylase, ACP-binding"/>
    <property type="match status" value="1"/>
</dbReference>
<dbReference type="InterPro" id="IPR014043">
    <property type="entry name" value="Acyl_transferase_dom"/>
</dbReference>
<evidence type="ECO:0000259" key="2">
    <source>
        <dbReference type="SMART" id="SM00827"/>
    </source>
</evidence>
<dbReference type="RefSeq" id="WP_394828958.1">
    <property type="nucleotide sequence ID" value="NZ_CP089984.1"/>
</dbReference>
<evidence type="ECO:0000313" key="4">
    <source>
        <dbReference type="Proteomes" id="UP001370348"/>
    </source>
</evidence>
<keyword evidence="4" id="KW-1185">Reference proteome</keyword>
<dbReference type="InterPro" id="IPR016035">
    <property type="entry name" value="Acyl_Trfase/lysoPLipase"/>
</dbReference>
<evidence type="ECO:0000313" key="3">
    <source>
        <dbReference type="EMBL" id="WXB19338.1"/>
    </source>
</evidence>
<keyword evidence="3" id="KW-0012">Acyltransferase</keyword>
<reference evidence="3 4" key="1">
    <citation type="submission" date="2021-12" db="EMBL/GenBank/DDBJ databases">
        <title>Discovery of the Pendulisporaceae a myxobacterial family with distinct sporulation behavior and unique specialized metabolism.</title>
        <authorList>
            <person name="Garcia R."/>
            <person name="Popoff A."/>
            <person name="Bader C.D."/>
            <person name="Loehr J."/>
            <person name="Walesch S."/>
            <person name="Walt C."/>
            <person name="Boldt J."/>
            <person name="Bunk B."/>
            <person name="Haeckl F.J.F.P.J."/>
            <person name="Gunesch A.P."/>
            <person name="Birkelbach J."/>
            <person name="Nuebel U."/>
            <person name="Pietschmann T."/>
            <person name="Bach T."/>
            <person name="Mueller R."/>
        </authorList>
    </citation>
    <scope>NUCLEOTIDE SEQUENCE [LARGE SCALE GENOMIC DNA]</scope>
    <source>
        <strain evidence="3 4">MSr11954</strain>
    </source>
</reference>
<keyword evidence="1" id="KW-0808">Transferase</keyword>
<dbReference type="EMBL" id="CP089984">
    <property type="protein sequence ID" value="WXB19338.1"/>
    <property type="molecule type" value="Genomic_DNA"/>
</dbReference>
<dbReference type="Gene3D" id="3.30.70.3290">
    <property type="match status" value="1"/>
</dbReference>
<dbReference type="InterPro" id="IPR050091">
    <property type="entry name" value="PKS_NRPS_Biosynth_Enz"/>
</dbReference>
<proteinExistence type="predicted"/>
<dbReference type="SUPFAM" id="SSF55048">
    <property type="entry name" value="Probable ACP-binding domain of malonyl-CoA ACP transacylase"/>
    <property type="match status" value="1"/>
</dbReference>
<gene>
    <name evidence="3" type="ORF">LZC94_19170</name>
</gene>
<dbReference type="SUPFAM" id="SSF52151">
    <property type="entry name" value="FabD/lysophospholipase-like"/>
    <property type="match status" value="1"/>
</dbReference>
<accession>A0ABZ2MA02</accession>
<dbReference type="PANTHER" id="PTHR43775:SF51">
    <property type="entry name" value="INACTIVE PHENOLPHTHIOCEROL SYNTHESIS POLYKETIDE SYNTHASE TYPE I PKS1-RELATED"/>
    <property type="match status" value="1"/>
</dbReference>
<dbReference type="InterPro" id="IPR016036">
    <property type="entry name" value="Malonyl_transacylase_ACP-bd"/>
</dbReference>
<dbReference type="Gene3D" id="3.40.366.10">
    <property type="entry name" value="Malonyl-Coenzyme A Acyl Carrier Protein, domain 2"/>
    <property type="match status" value="1"/>
</dbReference>
<protein>
    <submittedName>
        <fullName evidence="3">Acyltransferase domain-containing protein</fullName>
    </submittedName>
</protein>
<dbReference type="PANTHER" id="PTHR43775">
    <property type="entry name" value="FATTY ACID SYNTHASE"/>
    <property type="match status" value="1"/>
</dbReference>
<dbReference type="SMART" id="SM00827">
    <property type="entry name" value="PKS_AT"/>
    <property type="match status" value="1"/>
</dbReference>
<dbReference type="InterPro" id="IPR001227">
    <property type="entry name" value="Ac_transferase_dom_sf"/>
</dbReference>
<organism evidence="3 4">
    <name type="scientific">Pendulispora albinea</name>
    <dbReference type="NCBI Taxonomy" id="2741071"/>
    <lineage>
        <taxon>Bacteria</taxon>
        <taxon>Pseudomonadati</taxon>
        <taxon>Myxococcota</taxon>
        <taxon>Myxococcia</taxon>
        <taxon>Myxococcales</taxon>
        <taxon>Sorangiineae</taxon>
        <taxon>Pendulisporaceae</taxon>
        <taxon>Pendulispora</taxon>
    </lineage>
</organism>
<evidence type="ECO:0000256" key="1">
    <source>
        <dbReference type="ARBA" id="ARBA00022679"/>
    </source>
</evidence>